<evidence type="ECO:0000256" key="6">
    <source>
        <dbReference type="SAM" id="MobiDB-lite"/>
    </source>
</evidence>
<evidence type="ECO:0000313" key="7">
    <source>
        <dbReference type="EMBL" id="KAG7159235.1"/>
    </source>
</evidence>
<feature type="region of interest" description="Disordered" evidence="6">
    <location>
        <begin position="99"/>
        <end position="121"/>
    </location>
</feature>
<dbReference type="EMBL" id="JAHLQT010033762">
    <property type="protein sequence ID" value="KAG7159235.1"/>
    <property type="molecule type" value="Genomic_DNA"/>
</dbReference>
<dbReference type="AlphaFoldDB" id="A0A8J5JP71"/>
<comment type="caution">
    <text evidence="7">The sequence shown here is derived from an EMBL/GenBank/DDBJ whole genome shotgun (WGS) entry which is preliminary data.</text>
</comment>
<evidence type="ECO:0000256" key="3">
    <source>
        <dbReference type="ARBA" id="ARBA00022692"/>
    </source>
</evidence>
<feature type="compositionally biased region" description="Low complexity" evidence="6">
    <location>
        <begin position="45"/>
        <end position="66"/>
    </location>
</feature>
<keyword evidence="3 7" id="KW-0812">Transmembrane</keyword>
<dbReference type="GO" id="GO:0012505">
    <property type="term" value="C:endomembrane system"/>
    <property type="evidence" value="ECO:0007669"/>
    <property type="project" value="TreeGrafter"/>
</dbReference>
<accession>A0A8J5JP71</accession>
<dbReference type="PANTHER" id="PTHR21347">
    <property type="entry name" value="CLEFT LIP AND PALATE ASSOCIATED TRANSMEMBRANE PROTEIN-RELATED"/>
    <property type="match status" value="1"/>
</dbReference>
<feature type="region of interest" description="Disordered" evidence="6">
    <location>
        <begin position="1"/>
        <end position="70"/>
    </location>
</feature>
<organism evidence="7 8">
    <name type="scientific">Homarus americanus</name>
    <name type="common">American lobster</name>
    <dbReference type="NCBI Taxonomy" id="6706"/>
    <lineage>
        <taxon>Eukaryota</taxon>
        <taxon>Metazoa</taxon>
        <taxon>Ecdysozoa</taxon>
        <taxon>Arthropoda</taxon>
        <taxon>Crustacea</taxon>
        <taxon>Multicrustacea</taxon>
        <taxon>Malacostraca</taxon>
        <taxon>Eumalacostraca</taxon>
        <taxon>Eucarida</taxon>
        <taxon>Decapoda</taxon>
        <taxon>Pleocyemata</taxon>
        <taxon>Astacidea</taxon>
        <taxon>Nephropoidea</taxon>
        <taxon>Nephropidae</taxon>
        <taxon>Homarus</taxon>
    </lineage>
</organism>
<dbReference type="InterPro" id="IPR008429">
    <property type="entry name" value="CLPTM1"/>
</dbReference>
<reference evidence="7" key="1">
    <citation type="journal article" date="2021" name="Sci. Adv.">
        <title>The American lobster genome reveals insights on longevity, neural, and immune adaptations.</title>
        <authorList>
            <person name="Polinski J.M."/>
            <person name="Zimin A.V."/>
            <person name="Clark K.F."/>
            <person name="Kohn A.B."/>
            <person name="Sadowski N."/>
            <person name="Timp W."/>
            <person name="Ptitsyn A."/>
            <person name="Khanna P."/>
            <person name="Romanova D.Y."/>
            <person name="Williams P."/>
            <person name="Greenwood S.J."/>
            <person name="Moroz L.L."/>
            <person name="Walt D.R."/>
            <person name="Bodnar A.G."/>
        </authorList>
    </citation>
    <scope>NUCLEOTIDE SEQUENCE</scope>
    <source>
        <strain evidence="7">GMGI-L3</strain>
    </source>
</reference>
<dbReference type="PANTHER" id="PTHR21347:SF14">
    <property type="entry name" value="LIPID SCRAMBLASE CLPTM1-RELATED"/>
    <property type="match status" value="1"/>
</dbReference>
<feature type="compositionally biased region" description="Gly residues" evidence="6">
    <location>
        <begin position="18"/>
        <end position="35"/>
    </location>
</feature>
<name>A0A8J5JP71_HOMAM</name>
<gene>
    <name evidence="7" type="primary">Clptm1-L1</name>
    <name evidence="7" type="ORF">Hamer_G016634</name>
</gene>
<evidence type="ECO:0000256" key="1">
    <source>
        <dbReference type="ARBA" id="ARBA00004141"/>
    </source>
</evidence>
<dbReference type="Pfam" id="PF05602">
    <property type="entry name" value="CLPTM1"/>
    <property type="match status" value="1"/>
</dbReference>
<keyword evidence="5" id="KW-0472">Membrane</keyword>
<comment type="subcellular location">
    <subcellularLocation>
        <location evidence="1">Membrane</location>
        <topology evidence="1">Multi-pass membrane protein</topology>
    </subcellularLocation>
</comment>
<keyword evidence="8" id="KW-1185">Reference proteome</keyword>
<evidence type="ECO:0000256" key="4">
    <source>
        <dbReference type="ARBA" id="ARBA00022989"/>
    </source>
</evidence>
<keyword evidence="4" id="KW-1133">Transmembrane helix</keyword>
<dbReference type="GO" id="GO:0016020">
    <property type="term" value="C:membrane"/>
    <property type="evidence" value="ECO:0007669"/>
    <property type="project" value="UniProtKB-SubCell"/>
</dbReference>
<dbReference type="Proteomes" id="UP000747542">
    <property type="component" value="Unassembled WGS sequence"/>
</dbReference>
<evidence type="ECO:0000256" key="2">
    <source>
        <dbReference type="ARBA" id="ARBA00009310"/>
    </source>
</evidence>
<sequence length="398" mass="43952">MTENIEPSNGQGEVVSAGEGGGGGGEGGGGGGGGEGEGDQQVALADSAGPPAAQDPAAQDGGQQQARQPTAGESFMAITKSLVIRAIIIYFITSFFRRPQQPTGPQGGTEGQLDPSGRNPALNLFKDGQIMDLYVYMAEFDDLPPFRDPKALVWCKKDLVFGDWTSGPNGDGTYTKSITFNTSSFLRNNGSIYLHVYFVMSGNSPNPADGLEGYNKKYTVYSSQRLNKYKRRRYKKTSNLITGETKLTDEEVMKADTLKEEVVSHWHPNITVNMVYDFTQWTPGAVPPPLDEYMEFTPAGDRYKPIVFMNTYWNLVKDYQPINHTSEILDLSVTFQPLSLFRWQLYAAQAMKSRYECQSVLPGCQQHGQGASDLELSQIMQLPENECPAFELYSSFRK</sequence>
<protein>
    <submittedName>
        <fullName evidence="7">Cleft lip and palate transmembrane protein 1-like 1</fullName>
    </submittedName>
</protein>
<proteinExistence type="inferred from homology"/>
<feature type="compositionally biased region" description="Polar residues" evidence="6">
    <location>
        <begin position="1"/>
        <end position="11"/>
    </location>
</feature>
<evidence type="ECO:0000256" key="5">
    <source>
        <dbReference type="ARBA" id="ARBA00023136"/>
    </source>
</evidence>
<evidence type="ECO:0000313" key="8">
    <source>
        <dbReference type="Proteomes" id="UP000747542"/>
    </source>
</evidence>
<comment type="similarity">
    <text evidence="2">Belongs to the CLPTM1 family.</text>
</comment>